<dbReference type="Proteomes" id="UP000824890">
    <property type="component" value="Unassembled WGS sequence"/>
</dbReference>
<gene>
    <name evidence="1" type="ORF">HID58_042371</name>
</gene>
<name>A0ABQ8BDV4_BRANA</name>
<dbReference type="EMBL" id="JAGKQM010000011">
    <property type="protein sequence ID" value="KAH0902868.1"/>
    <property type="molecule type" value="Genomic_DNA"/>
</dbReference>
<protein>
    <submittedName>
        <fullName evidence="1">Uncharacterized protein</fullName>
    </submittedName>
</protein>
<reference evidence="1 2" key="1">
    <citation type="submission" date="2021-05" db="EMBL/GenBank/DDBJ databases">
        <title>Genome Assembly of Synthetic Allotetraploid Brassica napus Reveals Homoeologous Exchanges between Subgenomes.</title>
        <authorList>
            <person name="Davis J.T."/>
        </authorList>
    </citation>
    <scope>NUCLEOTIDE SEQUENCE [LARGE SCALE GENOMIC DNA]</scope>
    <source>
        <strain evidence="2">cv. Da-Ae</strain>
        <tissue evidence="1">Seedling</tissue>
    </source>
</reference>
<sequence>MIHSELRFRLINFWQPRTTTKDGSMCVSFSSSDWQLGFSTAVHKEYFRLSRAVATCKISSSLKYDAHQQVLIINTHFLFHHDSTLSMRLNSKRGPVYQFLKPQGFLLTTLLIGTEIQKCTSGYATGIHGVTCAVDFIFLLNPNWYRKFLQTSWSKACLLQISSSFSYVEECFLHQNYLCKAFMGQFYYLPQLTCDNFALQYLLRRASLTSEDAFSFLKITTMMVTQFMDLLIHLRVFTGLTTKDINDLWIQADFDGNSLKQFQVTFLNEDIEANGNQEQTIGFSVKNTSLFLSEVEEGV</sequence>
<accession>A0ABQ8BDV4</accession>
<keyword evidence="2" id="KW-1185">Reference proteome</keyword>
<evidence type="ECO:0000313" key="2">
    <source>
        <dbReference type="Proteomes" id="UP000824890"/>
    </source>
</evidence>
<comment type="caution">
    <text evidence="1">The sequence shown here is derived from an EMBL/GenBank/DDBJ whole genome shotgun (WGS) entry which is preliminary data.</text>
</comment>
<organism evidence="1 2">
    <name type="scientific">Brassica napus</name>
    <name type="common">Rape</name>
    <dbReference type="NCBI Taxonomy" id="3708"/>
    <lineage>
        <taxon>Eukaryota</taxon>
        <taxon>Viridiplantae</taxon>
        <taxon>Streptophyta</taxon>
        <taxon>Embryophyta</taxon>
        <taxon>Tracheophyta</taxon>
        <taxon>Spermatophyta</taxon>
        <taxon>Magnoliopsida</taxon>
        <taxon>eudicotyledons</taxon>
        <taxon>Gunneridae</taxon>
        <taxon>Pentapetalae</taxon>
        <taxon>rosids</taxon>
        <taxon>malvids</taxon>
        <taxon>Brassicales</taxon>
        <taxon>Brassicaceae</taxon>
        <taxon>Brassiceae</taxon>
        <taxon>Brassica</taxon>
    </lineage>
</organism>
<proteinExistence type="predicted"/>
<evidence type="ECO:0000313" key="1">
    <source>
        <dbReference type="EMBL" id="KAH0902868.1"/>
    </source>
</evidence>